<evidence type="ECO:0000313" key="1">
    <source>
        <dbReference type="EMBL" id="JAE21542.1"/>
    </source>
</evidence>
<proteinExistence type="predicted"/>
<sequence>MRFMLSCQVNYLACSEKSVRCREQRVASMTTCTRPQREKRRPRQGLVMVSAKGRRSLPCSVGGHVSPQQLGGAPGSPLTQGACIHYSDDGDGVAAAWQNTCDDVGRL</sequence>
<protein>
    <submittedName>
        <fullName evidence="1">Uncharacterized protein</fullName>
    </submittedName>
</protein>
<reference evidence="1" key="1">
    <citation type="submission" date="2014-09" db="EMBL/GenBank/DDBJ databases">
        <authorList>
            <person name="Magalhaes I.L.F."/>
            <person name="Oliveira U."/>
            <person name="Santos F.R."/>
            <person name="Vidigal T.H.D.A."/>
            <person name="Brescovit A.D."/>
            <person name="Santos A.J."/>
        </authorList>
    </citation>
    <scope>NUCLEOTIDE SEQUENCE</scope>
    <source>
        <tissue evidence="1">Shoot tissue taken approximately 20 cm above the soil surface</tissue>
    </source>
</reference>
<dbReference type="AlphaFoldDB" id="A0A0A9GAN2"/>
<accession>A0A0A9GAN2</accession>
<name>A0A0A9GAN2_ARUDO</name>
<reference evidence="1" key="2">
    <citation type="journal article" date="2015" name="Data Brief">
        <title>Shoot transcriptome of the giant reed, Arundo donax.</title>
        <authorList>
            <person name="Barrero R.A."/>
            <person name="Guerrero F.D."/>
            <person name="Moolhuijzen P."/>
            <person name="Goolsby J.A."/>
            <person name="Tidwell J."/>
            <person name="Bellgard S.E."/>
            <person name="Bellgard M.I."/>
        </authorList>
    </citation>
    <scope>NUCLEOTIDE SEQUENCE</scope>
    <source>
        <tissue evidence="1">Shoot tissue taken approximately 20 cm above the soil surface</tissue>
    </source>
</reference>
<organism evidence="1">
    <name type="scientific">Arundo donax</name>
    <name type="common">Giant reed</name>
    <name type="synonym">Donax arundinaceus</name>
    <dbReference type="NCBI Taxonomy" id="35708"/>
    <lineage>
        <taxon>Eukaryota</taxon>
        <taxon>Viridiplantae</taxon>
        <taxon>Streptophyta</taxon>
        <taxon>Embryophyta</taxon>
        <taxon>Tracheophyta</taxon>
        <taxon>Spermatophyta</taxon>
        <taxon>Magnoliopsida</taxon>
        <taxon>Liliopsida</taxon>
        <taxon>Poales</taxon>
        <taxon>Poaceae</taxon>
        <taxon>PACMAD clade</taxon>
        <taxon>Arundinoideae</taxon>
        <taxon>Arundineae</taxon>
        <taxon>Arundo</taxon>
    </lineage>
</organism>
<dbReference type="EMBL" id="GBRH01176354">
    <property type="protein sequence ID" value="JAE21542.1"/>
    <property type="molecule type" value="Transcribed_RNA"/>
</dbReference>